<reference evidence="2" key="1">
    <citation type="submission" date="2022-01" db="EMBL/GenBank/DDBJ databases">
        <title>Genome Sequence Resource for Two Populations of Ditylenchus destructor, the Migratory Endoparasitic Phytonematode.</title>
        <authorList>
            <person name="Zhang H."/>
            <person name="Lin R."/>
            <person name="Xie B."/>
        </authorList>
    </citation>
    <scope>NUCLEOTIDE SEQUENCE</scope>
    <source>
        <strain evidence="2">BazhouSP</strain>
    </source>
</reference>
<gene>
    <name evidence="2" type="ORF">DdX_15231</name>
</gene>
<keyword evidence="1" id="KW-0812">Transmembrane</keyword>
<keyword evidence="3" id="KW-1185">Reference proteome</keyword>
<dbReference type="Proteomes" id="UP001201812">
    <property type="component" value="Unassembled WGS sequence"/>
</dbReference>
<evidence type="ECO:0000256" key="1">
    <source>
        <dbReference type="SAM" id="Phobius"/>
    </source>
</evidence>
<evidence type="ECO:0000313" key="3">
    <source>
        <dbReference type="Proteomes" id="UP001201812"/>
    </source>
</evidence>
<feature type="transmembrane region" description="Helical" evidence="1">
    <location>
        <begin position="13"/>
        <end position="40"/>
    </location>
</feature>
<proteinExistence type="predicted"/>
<comment type="caution">
    <text evidence="2">The sequence shown here is derived from an EMBL/GenBank/DDBJ whole genome shotgun (WGS) entry which is preliminary data.</text>
</comment>
<sequence>MANNGGNLIIAGMAWWIFMLILCFPCLLCSSCGVGAYYFVRERNKKRDLGYTRGYRAPAVQAEVVVSNTTVQAPGTSSTSV</sequence>
<protein>
    <submittedName>
        <fullName evidence="2">Uncharacterized protein</fullName>
    </submittedName>
</protein>
<accession>A0AAD4MVE5</accession>
<keyword evidence="1" id="KW-0472">Membrane</keyword>
<name>A0AAD4MVE5_9BILA</name>
<evidence type="ECO:0000313" key="2">
    <source>
        <dbReference type="EMBL" id="KAI1702898.1"/>
    </source>
</evidence>
<dbReference type="EMBL" id="JAKKPZ010000091">
    <property type="protein sequence ID" value="KAI1702898.1"/>
    <property type="molecule type" value="Genomic_DNA"/>
</dbReference>
<organism evidence="2 3">
    <name type="scientific">Ditylenchus destructor</name>
    <dbReference type="NCBI Taxonomy" id="166010"/>
    <lineage>
        <taxon>Eukaryota</taxon>
        <taxon>Metazoa</taxon>
        <taxon>Ecdysozoa</taxon>
        <taxon>Nematoda</taxon>
        <taxon>Chromadorea</taxon>
        <taxon>Rhabditida</taxon>
        <taxon>Tylenchina</taxon>
        <taxon>Tylenchomorpha</taxon>
        <taxon>Sphaerularioidea</taxon>
        <taxon>Anguinidae</taxon>
        <taxon>Anguininae</taxon>
        <taxon>Ditylenchus</taxon>
    </lineage>
</organism>
<dbReference type="AlphaFoldDB" id="A0AAD4MVE5"/>
<keyword evidence="1" id="KW-1133">Transmembrane helix</keyword>